<evidence type="ECO:0000256" key="1">
    <source>
        <dbReference type="SAM" id="MobiDB-lite"/>
    </source>
</evidence>
<comment type="caution">
    <text evidence="2">The sequence shown here is derived from an EMBL/GenBank/DDBJ whole genome shotgun (WGS) entry which is preliminary data.</text>
</comment>
<feature type="compositionally biased region" description="Polar residues" evidence="1">
    <location>
        <begin position="583"/>
        <end position="593"/>
    </location>
</feature>
<feature type="region of interest" description="Disordered" evidence="1">
    <location>
        <begin position="341"/>
        <end position="366"/>
    </location>
</feature>
<organism evidence="2 3">
    <name type="scientific">Calycina marina</name>
    <dbReference type="NCBI Taxonomy" id="1763456"/>
    <lineage>
        <taxon>Eukaryota</taxon>
        <taxon>Fungi</taxon>
        <taxon>Dikarya</taxon>
        <taxon>Ascomycota</taxon>
        <taxon>Pezizomycotina</taxon>
        <taxon>Leotiomycetes</taxon>
        <taxon>Helotiales</taxon>
        <taxon>Pezizellaceae</taxon>
        <taxon>Calycina</taxon>
    </lineage>
</organism>
<dbReference type="PANTHER" id="PTHR42106:SF1">
    <property type="match status" value="1"/>
</dbReference>
<feature type="compositionally biased region" description="Basic and acidic residues" evidence="1">
    <location>
        <begin position="56"/>
        <end position="66"/>
    </location>
</feature>
<accession>A0A9P7Z8R7</accession>
<dbReference type="AlphaFoldDB" id="A0A9P7Z8R7"/>
<dbReference type="PANTHER" id="PTHR42106">
    <property type="entry name" value="CHROMOSOME 10, WHOLE GENOME SHOTGUN SEQUENCE"/>
    <property type="match status" value="1"/>
</dbReference>
<keyword evidence="3" id="KW-1185">Reference proteome</keyword>
<feature type="region of interest" description="Disordered" evidence="1">
    <location>
        <begin position="1"/>
        <end position="130"/>
    </location>
</feature>
<feature type="region of interest" description="Disordered" evidence="1">
    <location>
        <begin position="487"/>
        <end position="620"/>
    </location>
</feature>
<gene>
    <name evidence="2" type="ORF">BJ878DRAFT_182587</name>
</gene>
<dbReference type="EMBL" id="MU253772">
    <property type="protein sequence ID" value="KAG9247450.1"/>
    <property type="molecule type" value="Genomic_DNA"/>
</dbReference>
<feature type="compositionally biased region" description="Polar residues" evidence="1">
    <location>
        <begin position="99"/>
        <end position="108"/>
    </location>
</feature>
<evidence type="ECO:0000313" key="3">
    <source>
        <dbReference type="Proteomes" id="UP000887226"/>
    </source>
</evidence>
<feature type="compositionally biased region" description="Low complexity" evidence="1">
    <location>
        <begin position="36"/>
        <end position="46"/>
    </location>
</feature>
<feature type="compositionally biased region" description="Basic residues" evidence="1">
    <location>
        <begin position="276"/>
        <end position="287"/>
    </location>
</feature>
<reference evidence="2" key="1">
    <citation type="journal article" date="2021" name="IMA Fungus">
        <title>Genomic characterization of three marine fungi, including Emericellopsis atlantica sp. nov. with signatures of a generalist lifestyle and marine biomass degradation.</title>
        <authorList>
            <person name="Hagestad O.C."/>
            <person name="Hou L."/>
            <person name="Andersen J.H."/>
            <person name="Hansen E.H."/>
            <person name="Altermark B."/>
            <person name="Li C."/>
            <person name="Kuhnert E."/>
            <person name="Cox R.J."/>
            <person name="Crous P.W."/>
            <person name="Spatafora J.W."/>
            <person name="Lail K."/>
            <person name="Amirebrahimi M."/>
            <person name="Lipzen A."/>
            <person name="Pangilinan J."/>
            <person name="Andreopoulos W."/>
            <person name="Hayes R.D."/>
            <person name="Ng V."/>
            <person name="Grigoriev I.V."/>
            <person name="Jackson S.A."/>
            <person name="Sutton T.D.S."/>
            <person name="Dobson A.D.W."/>
            <person name="Rama T."/>
        </authorList>
    </citation>
    <scope>NUCLEOTIDE SEQUENCE</scope>
    <source>
        <strain evidence="2">TRa3180A</strain>
    </source>
</reference>
<feature type="compositionally biased region" description="Polar residues" evidence="1">
    <location>
        <begin position="145"/>
        <end position="159"/>
    </location>
</feature>
<sequence>MVGPLDLLAKVRGNSSTAAEEGAIFDEPKPNPPSRSPSKARSLSDSGPPALSPSPKFREPVKRVTQDDSAIDDCPITPRRPDLAHGLSLQMPPRDFMLPTTSSYNSRVPLSPKLDRSQTYGSPTSMLPRRSRGLDFSRAATNLHHSTLAESSPDSSPTLSGRGMNIPARSHGPHFSGIGDLNTTSGSLWSTRGNAERVAVSGSLGSVNMNMMGMDSSDTSSDGDDPMDTDGIDESILTTPQVSKNGAPFSANYQHSPGNGWMSQSPAASSLMNFQRARKSTHGRNKKSMGGGPLASPISRSSPTRSIENMGYPHPREISRDGLHPARRESISWAANQLHISGSESDESSLKSTLDNADGPLITPGRDGQIGVIRRAVTRRGNMLPKTKTFARIRAALAEESAPVEIEFRREAEVVRQTLQGDIDTEKPRSLVRTDTTHSSPTLGPVLQDTLGGIPEDEIMEDMYSNPSSSFKQHTIRNSRGKEFWETFSDDAGRTPPPHFLPRGSSSGVSEDMSLDPTSSSTPPPSFAIPPISSDRHSSPSRSLTPQATAAELTRKVNNKRRRDDDFDPTSFKRRAVSPGMSVHNSPIMQSPLQRDLAPWGSRPGSNSENGKQGGPNSGAIKRVGIEAMERLESSYQTLDLRVTGMSSLDNL</sequence>
<feature type="region of interest" description="Disordered" evidence="1">
    <location>
        <begin position="274"/>
        <end position="321"/>
    </location>
</feature>
<dbReference type="OrthoDB" id="340550at2759"/>
<feature type="region of interest" description="Disordered" evidence="1">
    <location>
        <begin position="145"/>
        <end position="164"/>
    </location>
</feature>
<name>A0A9P7Z8R7_9HELO</name>
<dbReference type="Proteomes" id="UP000887226">
    <property type="component" value="Unassembled WGS sequence"/>
</dbReference>
<evidence type="ECO:0000313" key="2">
    <source>
        <dbReference type="EMBL" id="KAG9247450.1"/>
    </source>
</evidence>
<proteinExistence type="predicted"/>
<feature type="compositionally biased region" description="Low complexity" evidence="1">
    <location>
        <begin position="296"/>
        <end position="307"/>
    </location>
</feature>
<protein>
    <submittedName>
        <fullName evidence="2">Uncharacterized protein</fullName>
    </submittedName>
</protein>